<dbReference type="SUPFAM" id="SSF53474">
    <property type="entry name" value="alpha/beta-Hydrolases"/>
    <property type="match status" value="1"/>
</dbReference>
<evidence type="ECO:0000256" key="1">
    <source>
        <dbReference type="ARBA" id="ARBA00006484"/>
    </source>
</evidence>
<dbReference type="InterPro" id="IPR029058">
    <property type="entry name" value="AB_hydrolase_fold"/>
</dbReference>
<dbReference type="Gene3D" id="3.40.50.720">
    <property type="entry name" value="NAD(P)-binding Rossmann-like Domain"/>
    <property type="match status" value="1"/>
</dbReference>
<dbReference type="SUPFAM" id="SSF51735">
    <property type="entry name" value="NAD(P)-binding Rossmann-fold domains"/>
    <property type="match status" value="1"/>
</dbReference>
<dbReference type="PANTHER" id="PTHR43391">
    <property type="entry name" value="RETINOL DEHYDROGENASE-RELATED"/>
    <property type="match status" value="1"/>
</dbReference>
<dbReference type="RefSeq" id="WP_141924032.1">
    <property type="nucleotide sequence ID" value="NZ_VFQC01000001.1"/>
</dbReference>
<dbReference type="InterPro" id="IPR020904">
    <property type="entry name" value="Sc_DH/Rdtase_CS"/>
</dbReference>
<name>A0A543NL84_9ACTN</name>
<dbReference type="InterPro" id="IPR036291">
    <property type="entry name" value="NAD(P)-bd_dom_sf"/>
</dbReference>
<dbReference type="AlphaFoldDB" id="A0A543NL84"/>
<dbReference type="EMBL" id="VFQC01000001">
    <property type="protein sequence ID" value="TQN32557.1"/>
    <property type="molecule type" value="Genomic_DNA"/>
</dbReference>
<dbReference type="Gene3D" id="3.40.50.1820">
    <property type="entry name" value="alpha/beta hydrolase"/>
    <property type="match status" value="1"/>
</dbReference>
<dbReference type="InterPro" id="IPR002347">
    <property type="entry name" value="SDR_fam"/>
</dbReference>
<dbReference type="PRINTS" id="PR00081">
    <property type="entry name" value="GDHRDH"/>
</dbReference>
<feature type="domain" description="AB hydrolase-1" evidence="3">
    <location>
        <begin position="36"/>
        <end position="143"/>
    </location>
</feature>
<dbReference type="Pfam" id="PF00106">
    <property type="entry name" value="adh_short"/>
    <property type="match status" value="1"/>
</dbReference>
<dbReference type="OrthoDB" id="4220752at2"/>
<dbReference type="PANTHER" id="PTHR43391:SF12">
    <property type="entry name" value="OXIDOREDUCTASE EPHD-RELATED"/>
    <property type="match status" value="1"/>
</dbReference>
<protein>
    <submittedName>
        <fullName evidence="4">NADP-dependent 3-hydroxy acid dehydrogenase YdfG</fullName>
    </submittedName>
</protein>
<reference evidence="4 5" key="1">
    <citation type="submission" date="2019-06" db="EMBL/GenBank/DDBJ databases">
        <title>Sequencing the genomes of 1000 actinobacteria strains.</title>
        <authorList>
            <person name="Klenk H.-P."/>
        </authorList>
    </citation>
    <scope>NUCLEOTIDE SEQUENCE [LARGE SCALE GENOMIC DNA]</scope>
    <source>
        <strain evidence="4 5">DSM 45015</strain>
    </source>
</reference>
<dbReference type="PROSITE" id="PS00061">
    <property type="entry name" value="ADH_SHORT"/>
    <property type="match status" value="1"/>
</dbReference>
<evidence type="ECO:0000313" key="4">
    <source>
        <dbReference type="EMBL" id="TQN32557.1"/>
    </source>
</evidence>
<comment type="caution">
    <text evidence="4">The sequence shown here is derived from an EMBL/GenBank/DDBJ whole genome shotgun (WGS) entry which is preliminary data.</text>
</comment>
<proteinExistence type="inferred from homology"/>
<accession>A0A543NL84</accession>
<dbReference type="NCBIfam" id="NF004514">
    <property type="entry name" value="PRK05855.1"/>
    <property type="match status" value="1"/>
</dbReference>
<dbReference type="InterPro" id="IPR000073">
    <property type="entry name" value="AB_hydrolase_1"/>
</dbReference>
<evidence type="ECO:0000313" key="5">
    <source>
        <dbReference type="Proteomes" id="UP000317422"/>
    </source>
</evidence>
<dbReference type="Proteomes" id="UP000317422">
    <property type="component" value="Unassembled WGS sequence"/>
</dbReference>
<gene>
    <name evidence="4" type="ORF">FHX37_2528</name>
</gene>
<sequence length="590" mass="63187">MSPTPSTPANGAHRRRVATSDGLLLSVYTRGDPNAPTVLCVHGYPDNATVWDGVAAHLSDRYHVVSYDVRGAGSSTAPRRRRGYDMELLTDDLVRVADAVSPDRPLHLLAHDWGSLQAWHAVTEPTHAERFSSYTSVSGPCLDHLAHWTRSNLSPHPAKLGKALNQALRSGYIGFFHTPVLPELAWLTGVGTLGLSGLERLVEGSPSRDAHRSRRGIRDYLNGLNLYRANIGNRMRHPEERRTSVPVQVLVPSGEVFMSEEAQAAASAWVPDLRLHRLSGGHWMPRTRPGAVAERVTNLVTETEAGHAPRNNALPGTRAFAGQLAVVTGAGSGIGRHTAFELAEQGARIVAVDVDAQAAARTADLAGLLGPGGYHYQLDVSDSSAMETFADWVRSELGVPDIVVNNAGIGTGGAFADTSPTDWQRAIDVNLWGVINGCRSFAPMMTEHGRAGRIVNTASAAAYLPSRAYPAYATTKAAVLMLSQCLRGELAEHGIRVTAVCPGLVHTGIIDNTTLAGTSAEQGSAARKRLNRLYQLRGYTPEKAARRITRAIRRGPALLPVTGEAHGGLALSRLTPHVLRAAARVSPPMD</sequence>
<organism evidence="4 5">
    <name type="scientific">Haloactinospora alba</name>
    <dbReference type="NCBI Taxonomy" id="405555"/>
    <lineage>
        <taxon>Bacteria</taxon>
        <taxon>Bacillati</taxon>
        <taxon>Actinomycetota</taxon>
        <taxon>Actinomycetes</taxon>
        <taxon>Streptosporangiales</taxon>
        <taxon>Nocardiopsidaceae</taxon>
        <taxon>Haloactinospora</taxon>
    </lineage>
</organism>
<dbReference type="GO" id="GO:0016491">
    <property type="term" value="F:oxidoreductase activity"/>
    <property type="evidence" value="ECO:0007669"/>
    <property type="project" value="UniProtKB-KW"/>
</dbReference>
<dbReference type="Pfam" id="PF00561">
    <property type="entry name" value="Abhydrolase_1"/>
    <property type="match status" value="1"/>
</dbReference>
<dbReference type="FunFam" id="3.40.50.720:FF:000084">
    <property type="entry name" value="Short-chain dehydrogenase reductase"/>
    <property type="match status" value="1"/>
</dbReference>
<evidence type="ECO:0000256" key="2">
    <source>
        <dbReference type="ARBA" id="ARBA00023002"/>
    </source>
</evidence>
<keyword evidence="5" id="KW-1185">Reference proteome</keyword>
<comment type="similarity">
    <text evidence="1">Belongs to the short-chain dehydrogenases/reductases (SDR) family.</text>
</comment>
<keyword evidence="2" id="KW-0560">Oxidoreductase</keyword>
<evidence type="ECO:0000259" key="3">
    <source>
        <dbReference type="Pfam" id="PF00561"/>
    </source>
</evidence>
<dbReference type="CDD" id="cd05233">
    <property type="entry name" value="SDR_c"/>
    <property type="match status" value="1"/>
</dbReference>
<dbReference type="PRINTS" id="PR00080">
    <property type="entry name" value="SDRFAMILY"/>
</dbReference>